<proteinExistence type="predicted"/>
<protein>
    <submittedName>
        <fullName evidence="4">Amino acid decarboxylase</fullName>
    </submittedName>
</protein>
<dbReference type="GO" id="GO:0003824">
    <property type="term" value="F:catalytic activity"/>
    <property type="evidence" value="ECO:0007669"/>
    <property type="project" value="InterPro"/>
</dbReference>
<evidence type="ECO:0000256" key="1">
    <source>
        <dbReference type="ARBA" id="ARBA00001933"/>
    </source>
</evidence>
<evidence type="ECO:0000313" key="9">
    <source>
        <dbReference type="Proteomes" id="UP000260782"/>
    </source>
</evidence>
<name>A0A2A6ZWC9_9FIRM</name>
<dbReference type="EMBL" id="NMTV01000071">
    <property type="protein sequence ID" value="PDX71209.1"/>
    <property type="molecule type" value="Genomic_DNA"/>
</dbReference>
<organism evidence="4 7">
    <name type="scientific">Faecalibacterium prausnitzii</name>
    <dbReference type="NCBI Taxonomy" id="853"/>
    <lineage>
        <taxon>Bacteria</taxon>
        <taxon>Bacillati</taxon>
        <taxon>Bacillota</taxon>
        <taxon>Clostridia</taxon>
        <taxon>Eubacteriales</taxon>
        <taxon>Oscillospiraceae</taxon>
        <taxon>Faecalibacterium</taxon>
    </lineage>
</organism>
<dbReference type="RefSeq" id="WP_097783822.1">
    <property type="nucleotide sequence ID" value="NZ_JBBNHN010000001.1"/>
</dbReference>
<dbReference type="PANTHER" id="PTHR43277">
    <property type="entry name" value="ARGININE DECARBOXYLASE"/>
    <property type="match status" value="1"/>
</dbReference>
<reference evidence="6 9" key="3">
    <citation type="submission" date="2018-08" db="EMBL/GenBank/DDBJ databases">
        <title>A genome reference for cultivated species of the human gut microbiota.</title>
        <authorList>
            <person name="Zou Y."/>
            <person name="Xue W."/>
            <person name="Luo G."/>
        </authorList>
    </citation>
    <scope>NUCLEOTIDE SEQUENCE [LARGE SCALE GENOMIC DNA]</scope>
    <source>
        <strain evidence="6 9">AF31-14AC</strain>
    </source>
</reference>
<evidence type="ECO:0000313" key="5">
    <source>
        <dbReference type="EMBL" id="PDX74205.1"/>
    </source>
</evidence>
<dbReference type="InterPro" id="IPR015421">
    <property type="entry name" value="PyrdxlP-dep_Trfase_major"/>
</dbReference>
<evidence type="ECO:0000256" key="2">
    <source>
        <dbReference type="ARBA" id="ARBA00022898"/>
    </source>
</evidence>
<dbReference type="SUPFAM" id="SSF53383">
    <property type="entry name" value="PLP-dependent transferases"/>
    <property type="match status" value="1"/>
</dbReference>
<dbReference type="Pfam" id="PF01276">
    <property type="entry name" value="OKR_DC_1"/>
    <property type="match status" value="1"/>
</dbReference>
<evidence type="ECO:0000313" key="7">
    <source>
        <dbReference type="Proteomes" id="UP000219901"/>
    </source>
</evidence>
<dbReference type="Proteomes" id="UP000220157">
    <property type="component" value="Unassembled WGS sequence"/>
</dbReference>
<evidence type="ECO:0000313" key="6">
    <source>
        <dbReference type="EMBL" id="RGB82670.1"/>
    </source>
</evidence>
<accession>A0A2A6ZWC9</accession>
<gene>
    <name evidence="4" type="ORF">CGS55_13550</name>
    <name evidence="5" type="ORF">CGS56_14285</name>
    <name evidence="6" type="ORF">DWZ25_13210</name>
</gene>
<keyword evidence="2" id="KW-0663">Pyridoxal phosphate</keyword>
<dbReference type="Proteomes" id="UP000219901">
    <property type="component" value="Unassembled WGS sequence"/>
</dbReference>
<comment type="cofactor">
    <cofactor evidence="1">
        <name>pyridoxal 5'-phosphate</name>
        <dbReference type="ChEBI" id="CHEBI:597326"/>
    </cofactor>
</comment>
<evidence type="ECO:0000313" key="4">
    <source>
        <dbReference type="EMBL" id="PDX71209.1"/>
    </source>
</evidence>
<dbReference type="Gene3D" id="3.40.640.10">
    <property type="entry name" value="Type I PLP-dependent aspartate aminotransferase-like (Major domain)"/>
    <property type="match status" value="1"/>
</dbReference>
<sequence>MSMTTPIVDFVRSYAQSGTARLHMPGHKGQSLLGFEPLDITEICGADELYAPEGIIAESEANATRLFGTAHSYYSTEGSSQCIRAMLFLALQGAPQSGKRPVLLAARNAHKALLYAAALLDFDIRWLWPSAQAEGALCSCPVTAEALTGALHAMAQQGNTPFGVYVTSPDYLGGVQELPALAAVCRAQGVPLLVDNAHGAYLRFLPQNCHPIAQGAAMCCDSAHKTLPVVTGGAYLHLAHDAPVQDEAAVRGALALFGSTSPSYLILQSLDACNAVLAGDYPRRLVQCCAALEGLRRSLNKTAAARQCPVPLAVAGAQQEPMKLTLDAAALGCTGTALADALRRAQLECEYADPRYVVLMFTPENPPQDYTRLQTVLEQLLAAVPAGLLRPENRAGEFAALQQQAAQRCTIRQAVLGAQVRVPVHKALGRVCAMPTVSCPPAIPVAVSGEEITPAAIVLMQRYGIEELSVLR</sequence>
<dbReference type="AlphaFoldDB" id="A0A2A6ZWC9"/>
<dbReference type="InterPro" id="IPR052357">
    <property type="entry name" value="Orn_Lys_Arg_decarboxylase-I"/>
</dbReference>
<dbReference type="InterPro" id="IPR015424">
    <property type="entry name" value="PyrdxlP-dep_Trfase"/>
</dbReference>
<dbReference type="EMBL" id="NMTW01000053">
    <property type="protein sequence ID" value="PDX74205.1"/>
    <property type="molecule type" value="Genomic_DNA"/>
</dbReference>
<dbReference type="Proteomes" id="UP000260782">
    <property type="component" value="Unassembled WGS sequence"/>
</dbReference>
<evidence type="ECO:0000313" key="8">
    <source>
        <dbReference type="Proteomes" id="UP000220157"/>
    </source>
</evidence>
<comment type="caution">
    <text evidence="4">The sequence shown here is derived from an EMBL/GenBank/DDBJ whole genome shotgun (WGS) entry which is preliminary data.</text>
</comment>
<feature type="domain" description="Orn/Lys/Arg decarboxylases family 1 pyridoxal-P attachment site" evidence="3">
    <location>
        <begin position="6"/>
        <end position="300"/>
    </location>
</feature>
<reference evidence="4" key="2">
    <citation type="submission" date="2017-07" db="EMBL/GenBank/DDBJ databases">
        <authorList>
            <person name="Sun Z.S."/>
            <person name="Albrecht U."/>
            <person name="Echele G."/>
            <person name="Lee C.C."/>
        </authorList>
    </citation>
    <scope>NUCLEOTIDE SEQUENCE</scope>
    <source>
        <strain evidence="4">CNCM I 4546</strain>
        <strain evidence="5">CNCM I 4573</strain>
    </source>
</reference>
<dbReference type="EMBL" id="QVES01000020">
    <property type="protein sequence ID" value="RGB82670.1"/>
    <property type="molecule type" value="Genomic_DNA"/>
</dbReference>
<dbReference type="PANTHER" id="PTHR43277:SF4">
    <property type="entry name" value="ARGININE DECARBOXYLASE"/>
    <property type="match status" value="1"/>
</dbReference>
<reference evidence="7 8" key="1">
    <citation type="journal article" date="2017" name="Front. Microbiol.">
        <title>New Insights into the Diversity of the Genus Faecalibacterium.</title>
        <authorList>
            <person name="Benevides L."/>
            <person name="Burman S."/>
            <person name="Martin R."/>
            <person name="Robert V."/>
            <person name="Thomas M."/>
            <person name="Miquel S."/>
            <person name="Chain F."/>
            <person name="Sokol H."/>
            <person name="Bermudez-Humaran L.G."/>
            <person name="Morrison M."/>
            <person name="Langella P."/>
            <person name="Azevedo V.A."/>
            <person name="Chatel J.M."/>
            <person name="Soares S."/>
        </authorList>
    </citation>
    <scope>NUCLEOTIDE SEQUENCE [LARGE SCALE GENOMIC DNA]</scope>
    <source>
        <strain evidence="4 7">CNCM I 4546</strain>
        <strain evidence="5 8">CNCM I 4573</strain>
    </source>
</reference>
<dbReference type="InterPro" id="IPR000310">
    <property type="entry name" value="Orn/Lys/Arg_deCO2ase_major_dom"/>
</dbReference>
<evidence type="ECO:0000259" key="3">
    <source>
        <dbReference type="Pfam" id="PF01276"/>
    </source>
</evidence>
<dbReference type="Gene3D" id="3.90.100.10">
    <property type="entry name" value="Orn/Lys/Arg decarboxylase, C-terminal domain"/>
    <property type="match status" value="1"/>
</dbReference>